<dbReference type="EMBL" id="BK014808">
    <property type="protein sequence ID" value="DAD76772.1"/>
    <property type="molecule type" value="Genomic_DNA"/>
</dbReference>
<protein>
    <submittedName>
        <fullName evidence="1">Uncharacterized protein</fullName>
    </submittedName>
</protein>
<evidence type="ECO:0000313" key="1">
    <source>
        <dbReference type="EMBL" id="DAD76772.1"/>
    </source>
</evidence>
<proteinExistence type="predicted"/>
<sequence>MKNYRAVIRDTLKSVQSDIPYDIKMAFPESKPAGNLITFYEITNTGTELACVDVIAYQVDLWFMTLPDLLELTEKVDEALTSLGLIRQFASSDALLHDPSGYLRKSLRYGRRVDTRTNRLID</sequence>
<accession>A0A8S5M3H1</accession>
<reference evidence="1" key="1">
    <citation type="journal article" date="2021" name="Proc. Natl. Acad. Sci. U.S.A.">
        <title>A Catalog of Tens of Thousands of Viruses from Human Metagenomes Reveals Hidden Associations with Chronic Diseases.</title>
        <authorList>
            <person name="Tisza M.J."/>
            <person name="Buck C.B."/>
        </authorList>
    </citation>
    <scope>NUCLEOTIDE SEQUENCE</scope>
    <source>
        <strain evidence="1">CtdxI18</strain>
    </source>
</reference>
<organism evidence="1">
    <name type="scientific">Myoviridae sp. ctdxI18</name>
    <dbReference type="NCBI Taxonomy" id="2826673"/>
    <lineage>
        <taxon>Viruses</taxon>
        <taxon>Duplodnaviria</taxon>
        <taxon>Heunggongvirae</taxon>
        <taxon>Uroviricota</taxon>
        <taxon>Caudoviricetes</taxon>
    </lineage>
</organism>
<name>A0A8S5M3H1_9CAUD</name>